<keyword evidence="2" id="KW-1185">Reference proteome</keyword>
<comment type="caution">
    <text evidence="1">The sequence shown here is derived from an EMBL/GenBank/DDBJ whole genome shotgun (WGS) entry which is preliminary data.</text>
</comment>
<dbReference type="InterPro" id="IPR007433">
    <property type="entry name" value="DUF481"/>
</dbReference>
<accession>A0ABP9N070</accession>
<proteinExistence type="predicted"/>
<dbReference type="Proteomes" id="UP001500171">
    <property type="component" value="Unassembled WGS sequence"/>
</dbReference>
<protein>
    <recommendedName>
        <fullName evidence="3">DUF481 domain-containing protein</fullName>
    </recommendedName>
</protein>
<dbReference type="RefSeq" id="WP_345487629.1">
    <property type="nucleotide sequence ID" value="NZ_BAABHY010000001.1"/>
</dbReference>
<sequence length="339" mass="37945">MVYKLLTTSVLGIFTSFIAWGDMIQLKNGDNLSGKIKLVDGSKVLIETEYAGTISIDNSKIKTFSIDEPVKIKDGLFSQAQYADAIQSGGDSNITLVTREGNKTLPINNDLTITKNTQASLAPSDLIINGGLNAGAYYNKGSSKSEQYSLNGNVTAKYDLWRHGLRASLFRAKDDQETSNYYYTTQYEVDRFFTPSFFWQGNVQYKHDWIEDIKTKTSFGTGPGWQVWEDELSALSFTGLVSYQKIDYRNGNDSTHPMGSVKWNYYQFFAGKSLKFFTTGEVGRSFNNDVDLDLSATAGIAYRLTDWLSINTSLTKEKSKTRDGDSNNTNYNIGMGVNW</sequence>
<evidence type="ECO:0008006" key="3">
    <source>
        <dbReference type="Google" id="ProtNLM"/>
    </source>
</evidence>
<gene>
    <name evidence="1" type="ORF">GCM10023211_01070</name>
</gene>
<evidence type="ECO:0000313" key="2">
    <source>
        <dbReference type="Proteomes" id="UP001500171"/>
    </source>
</evidence>
<dbReference type="Pfam" id="PF04338">
    <property type="entry name" value="DUF481"/>
    <property type="match status" value="1"/>
</dbReference>
<evidence type="ECO:0000313" key="1">
    <source>
        <dbReference type="EMBL" id="GAA5104026.1"/>
    </source>
</evidence>
<name>A0ABP9N070_9GAMM</name>
<organism evidence="1 2">
    <name type="scientific">Orbus sasakiae</name>
    <dbReference type="NCBI Taxonomy" id="1078475"/>
    <lineage>
        <taxon>Bacteria</taxon>
        <taxon>Pseudomonadati</taxon>
        <taxon>Pseudomonadota</taxon>
        <taxon>Gammaproteobacteria</taxon>
        <taxon>Orbales</taxon>
        <taxon>Orbaceae</taxon>
        <taxon>Orbus</taxon>
    </lineage>
</organism>
<dbReference type="EMBL" id="BAABHY010000001">
    <property type="protein sequence ID" value="GAA5104026.1"/>
    <property type="molecule type" value="Genomic_DNA"/>
</dbReference>
<reference evidence="2" key="1">
    <citation type="journal article" date="2019" name="Int. J. Syst. Evol. Microbiol.">
        <title>The Global Catalogue of Microorganisms (GCM) 10K type strain sequencing project: providing services to taxonomists for standard genome sequencing and annotation.</title>
        <authorList>
            <consortium name="The Broad Institute Genomics Platform"/>
            <consortium name="The Broad Institute Genome Sequencing Center for Infectious Disease"/>
            <person name="Wu L."/>
            <person name="Ma J."/>
        </authorList>
    </citation>
    <scope>NUCLEOTIDE SEQUENCE [LARGE SCALE GENOMIC DNA]</scope>
    <source>
        <strain evidence="2">JCM 18050</strain>
    </source>
</reference>